<dbReference type="Proteomes" id="UP000178186">
    <property type="component" value="Unassembled WGS sequence"/>
</dbReference>
<dbReference type="AlphaFoldDB" id="A0A1G2H1C3"/>
<gene>
    <name evidence="1" type="ORF">A3H64_01480</name>
</gene>
<evidence type="ECO:0000313" key="1">
    <source>
        <dbReference type="EMBL" id="OGZ56253.1"/>
    </source>
</evidence>
<name>A0A1G2H1C3_9BACT</name>
<accession>A0A1G2H1C3</accession>
<sequence>MWFHRKGNTIQGIAFDCGTSGVRAALFSFLQKDVLTKPDVSEIIRIPFAPAAYMDARQLKQKTREGIREVIKKLSSSFHPHEIMVGFSSPFYVSKTIRVSHPRQDPRLPITNEESQALAAEAMRTFEEEAEKRIADRTVVTFTAMPLKTYVNGYRVSNPVGMAGKLLEASFRFEATKSNVFDDFKKLFAQHYERAAFRVASVALANFQALRAIYGNEQGFLIIDMGAEVTEIGLTIDGALEQVTSLPLGHMVFIREMAALLGISLVDASFIASRYAEQTLESGKAKQLGPLIAEFQDTWRKKLFTILTAYAQHHEIPTHVFFTGGGVLPFHKDIFLEDAFRPLFYGKNPMPELLAPDTLDHQFGKHMFQSPSDFALASLTLLGARTVV</sequence>
<organism evidence="1 2">
    <name type="scientific">Candidatus Ryanbacteria bacterium RIFCSPLOWO2_02_FULL_45_11c</name>
    <dbReference type="NCBI Taxonomy" id="1802128"/>
    <lineage>
        <taxon>Bacteria</taxon>
        <taxon>Candidatus Ryaniibacteriota</taxon>
    </lineage>
</organism>
<evidence type="ECO:0000313" key="2">
    <source>
        <dbReference type="Proteomes" id="UP000178186"/>
    </source>
</evidence>
<comment type="caution">
    <text evidence="1">The sequence shown here is derived from an EMBL/GenBank/DDBJ whole genome shotgun (WGS) entry which is preliminary data.</text>
</comment>
<dbReference type="EMBL" id="MHNY01000016">
    <property type="protein sequence ID" value="OGZ56253.1"/>
    <property type="molecule type" value="Genomic_DNA"/>
</dbReference>
<dbReference type="Gene3D" id="3.30.420.40">
    <property type="match status" value="2"/>
</dbReference>
<reference evidence="1 2" key="1">
    <citation type="journal article" date="2016" name="Nat. Commun.">
        <title>Thousands of microbial genomes shed light on interconnected biogeochemical processes in an aquifer system.</title>
        <authorList>
            <person name="Anantharaman K."/>
            <person name="Brown C.T."/>
            <person name="Hug L.A."/>
            <person name="Sharon I."/>
            <person name="Castelle C.J."/>
            <person name="Probst A.J."/>
            <person name="Thomas B.C."/>
            <person name="Singh A."/>
            <person name="Wilkins M.J."/>
            <person name="Karaoz U."/>
            <person name="Brodie E.L."/>
            <person name="Williams K.H."/>
            <person name="Hubbard S.S."/>
            <person name="Banfield J.F."/>
        </authorList>
    </citation>
    <scope>NUCLEOTIDE SEQUENCE [LARGE SCALE GENOMIC DNA]</scope>
</reference>
<dbReference type="STRING" id="1802128.A3H64_01480"/>
<dbReference type="Gene3D" id="3.30.1490.300">
    <property type="match status" value="1"/>
</dbReference>
<dbReference type="InterPro" id="IPR043129">
    <property type="entry name" value="ATPase_NBD"/>
</dbReference>
<proteinExistence type="predicted"/>
<dbReference type="SUPFAM" id="SSF53067">
    <property type="entry name" value="Actin-like ATPase domain"/>
    <property type="match status" value="1"/>
</dbReference>
<protein>
    <recommendedName>
        <fullName evidence="3">SHS2 domain-containing protein</fullName>
    </recommendedName>
</protein>
<evidence type="ECO:0008006" key="3">
    <source>
        <dbReference type="Google" id="ProtNLM"/>
    </source>
</evidence>